<dbReference type="PANTHER" id="PTHR24221">
    <property type="entry name" value="ATP-BINDING CASSETTE SUB-FAMILY B"/>
    <property type="match status" value="1"/>
</dbReference>
<dbReference type="InterPro" id="IPR027417">
    <property type="entry name" value="P-loop_NTPase"/>
</dbReference>
<evidence type="ECO:0000256" key="3">
    <source>
        <dbReference type="ARBA" id="ARBA00022741"/>
    </source>
</evidence>
<evidence type="ECO:0000313" key="9">
    <source>
        <dbReference type="EMBL" id="AWN81514.1"/>
    </source>
</evidence>
<evidence type="ECO:0000256" key="1">
    <source>
        <dbReference type="ARBA" id="ARBA00004651"/>
    </source>
</evidence>
<dbReference type="InterPro" id="IPR003593">
    <property type="entry name" value="AAA+_ATPase"/>
</dbReference>
<dbReference type="Gene3D" id="3.40.50.300">
    <property type="entry name" value="P-loop containing nucleotide triphosphate hydrolases"/>
    <property type="match status" value="1"/>
</dbReference>
<dbReference type="SUPFAM" id="SSF52540">
    <property type="entry name" value="P-loop containing nucleoside triphosphate hydrolases"/>
    <property type="match status" value="1"/>
</dbReference>
<dbReference type="EMBL" id="CP029619">
    <property type="protein sequence ID" value="AWN81514.1"/>
    <property type="molecule type" value="Genomic_DNA"/>
</dbReference>
<dbReference type="SUPFAM" id="SSF90123">
    <property type="entry name" value="ABC transporter transmembrane region"/>
    <property type="match status" value="1"/>
</dbReference>
<dbReference type="InterPro" id="IPR036640">
    <property type="entry name" value="ABC1_TM_sf"/>
</dbReference>
<organism evidence="9 10">
    <name type="scientific">Candidatus Cardinium hertigii</name>
    <dbReference type="NCBI Taxonomy" id="247481"/>
    <lineage>
        <taxon>Bacteria</taxon>
        <taxon>Pseudomonadati</taxon>
        <taxon>Bacteroidota</taxon>
        <taxon>Cytophagia</taxon>
        <taxon>Cytophagales</taxon>
        <taxon>Amoebophilaceae</taxon>
        <taxon>Candidatus Cardinium</taxon>
    </lineage>
</organism>
<dbReference type="KEGG" id="cher:DK880_00180"/>
<evidence type="ECO:0000256" key="5">
    <source>
        <dbReference type="ARBA" id="ARBA00022989"/>
    </source>
</evidence>
<dbReference type="PROSITE" id="PS00211">
    <property type="entry name" value="ABC_TRANSPORTER_1"/>
    <property type="match status" value="1"/>
</dbReference>
<proteinExistence type="predicted"/>
<dbReference type="InterPro" id="IPR003439">
    <property type="entry name" value="ABC_transporter-like_ATP-bd"/>
</dbReference>
<evidence type="ECO:0000256" key="7">
    <source>
        <dbReference type="SAM" id="Phobius"/>
    </source>
</evidence>
<dbReference type="SMART" id="SM00382">
    <property type="entry name" value="AAA"/>
    <property type="match status" value="1"/>
</dbReference>
<dbReference type="Pfam" id="PF00005">
    <property type="entry name" value="ABC_tran"/>
    <property type="match status" value="1"/>
</dbReference>
<dbReference type="InterPro" id="IPR039421">
    <property type="entry name" value="Type_1_exporter"/>
</dbReference>
<keyword evidence="6 7" id="KW-0472">Membrane</keyword>
<dbReference type="EC" id="3.6.3.-" evidence="9"/>
<dbReference type="GO" id="GO:0042626">
    <property type="term" value="F:ATPase-coupled transmembrane transporter activity"/>
    <property type="evidence" value="ECO:0007669"/>
    <property type="project" value="TreeGrafter"/>
</dbReference>
<evidence type="ECO:0000313" key="10">
    <source>
        <dbReference type="Proteomes" id="UP000245872"/>
    </source>
</evidence>
<sequence>MVYIIYYMHKKVLTFSHKKWKAFSKVESDIAGYIVNSIENFISLSIYTDEKDRQELIKNILSDNVDKHKFAQLSTIHAYCLQEIMTFLLGTASLVFCCVSYTIYNMKIEKIVMVISIFMILKEKLHSLSIRIKDAIKSFGILSQALNDLYENRSLSVERRKKTFNDQNIAIELKNLSFSFTNNTFLTCINLKIEPQEKIALIGPSGSGKSTIANLVLGFYKPTSGEVLVNFEPIQDFNQLSWCRHIAYVPQNPILLNNSIYKNIRLGNLHATYQEVIEAAKKARCHDFISSLTDGYMTYAGSSGLKLSGGQRQKICIARAILKNAPFMLFDEPTSGVDYHEESQLIPILFEHLRDKTILYITHRSTKLVSFDRIIKIYKGSLTVEYE</sequence>
<reference evidence="9 10" key="1">
    <citation type="submission" date="2018-05" db="EMBL/GenBank/DDBJ databases">
        <title>Candidatus Cardinium hertigii Genome Assembly.</title>
        <authorList>
            <person name="Showmaker K.C."/>
            <person name="Walden K.O."/>
            <person name="Fields C.J."/>
            <person name="Lambert K.N."/>
            <person name="Hudson M.E."/>
        </authorList>
    </citation>
    <scope>NUCLEOTIDE SEQUENCE [LARGE SCALE GENOMIC DNA]</scope>
    <source>
        <strain evidence="10">cHgTN10</strain>
    </source>
</reference>
<dbReference type="OrthoDB" id="9769115at2"/>
<feature type="transmembrane region" description="Helical" evidence="7">
    <location>
        <begin position="84"/>
        <end position="104"/>
    </location>
</feature>
<dbReference type="GO" id="GO:0005524">
    <property type="term" value="F:ATP binding"/>
    <property type="evidence" value="ECO:0007669"/>
    <property type="project" value="UniProtKB-KW"/>
</dbReference>
<dbReference type="PANTHER" id="PTHR24221:SF503">
    <property type="entry name" value="MITOCHONDRIAL POTASSIUM CHANNEL ATP-BINDING SUBUNIT"/>
    <property type="match status" value="1"/>
</dbReference>
<evidence type="ECO:0000256" key="6">
    <source>
        <dbReference type="ARBA" id="ARBA00023136"/>
    </source>
</evidence>
<keyword evidence="10" id="KW-1185">Reference proteome</keyword>
<dbReference type="Gene3D" id="1.20.1560.10">
    <property type="entry name" value="ABC transporter type 1, transmembrane domain"/>
    <property type="match status" value="1"/>
</dbReference>
<accession>A0A2Z3LGK1</accession>
<dbReference type="GO" id="GO:0005886">
    <property type="term" value="C:plasma membrane"/>
    <property type="evidence" value="ECO:0007669"/>
    <property type="project" value="UniProtKB-SubCell"/>
</dbReference>
<name>A0A2Z3LGK1_9BACT</name>
<dbReference type="Proteomes" id="UP000245872">
    <property type="component" value="Chromosome"/>
</dbReference>
<evidence type="ECO:0000256" key="2">
    <source>
        <dbReference type="ARBA" id="ARBA00022692"/>
    </source>
</evidence>
<dbReference type="InterPro" id="IPR017871">
    <property type="entry name" value="ABC_transporter-like_CS"/>
</dbReference>
<keyword evidence="5 7" id="KW-1133">Transmembrane helix</keyword>
<comment type="subcellular location">
    <subcellularLocation>
        <location evidence="1">Cell membrane</location>
        <topology evidence="1">Multi-pass membrane protein</topology>
    </subcellularLocation>
</comment>
<evidence type="ECO:0000259" key="8">
    <source>
        <dbReference type="PROSITE" id="PS50893"/>
    </source>
</evidence>
<protein>
    <submittedName>
        <fullName evidence="9">Multidrug export ATP-binding/permease protein</fullName>
        <ecNumber evidence="9">3.6.3.-</ecNumber>
    </submittedName>
</protein>
<evidence type="ECO:0000256" key="4">
    <source>
        <dbReference type="ARBA" id="ARBA00022840"/>
    </source>
</evidence>
<feature type="domain" description="ABC transporter" evidence="8">
    <location>
        <begin position="171"/>
        <end position="386"/>
    </location>
</feature>
<dbReference type="AlphaFoldDB" id="A0A2Z3LGK1"/>
<keyword evidence="4 9" id="KW-0067">ATP-binding</keyword>
<dbReference type="PROSITE" id="PS50893">
    <property type="entry name" value="ABC_TRANSPORTER_2"/>
    <property type="match status" value="1"/>
</dbReference>
<dbReference type="GO" id="GO:0016887">
    <property type="term" value="F:ATP hydrolysis activity"/>
    <property type="evidence" value="ECO:0007669"/>
    <property type="project" value="InterPro"/>
</dbReference>
<gene>
    <name evidence="9" type="ORF">DK880_00180</name>
</gene>
<keyword evidence="2 7" id="KW-0812">Transmembrane</keyword>
<keyword evidence="9" id="KW-0378">Hydrolase</keyword>
<keyword evidence="3" id="KW-0547">Nucleotide-binding</keyword>